<dbReference type="Proteomes" id="UP000887578">
    <property type="component" value="Unplaced"/>
</dbReference>
<accession>A0A914R0R8</accession>
<evidence type="ECO:0000313" key="2">
    <source>
        <dbReference type="Proteomes" id="UP000887578"/>
    </source>
</evidence>
<dbReference type="InterPro" id="IPR009003">
    <property type="entry name" value="Peptidase_S1_PA"/>
</dbReference>
<keyword evidence="2" id="KW-1185">Reference proteome</keyword>
<dbReference type="InterPro" id="IPR001254">
    <property type="entry name" value="Trypsin_dom"/>
</dbReference>
<organism evidence="2 3">
    <name type="scientific">Panagrolaimus davidi</name>
    <dbReference type="NCBI Taxonomy" id="227884"/>
    <lineage>
        <taxon>Eukaryota</taxon>
        <taxon>Metazoa</taxon>
        <taxon>Ecdysozoa</taxon>
        <taxon>Nematoda</taxon>
        <taxon>Chromadorea</taxon>
        <taxon>Rhabditida</taxon>
        <taxon>Tylenchina</taxon>
        <taxon>Panagrolaimomorpha</taxon>
        <taxon>Panagrolaimoidea</taxon>
        <taxon>Panagrolaimidae</taxon>
        <taxon>Panagrolaimus</taxon>
    </lineage>
</organism>
<dbReference type="Pfam" id="PF00089">
    <property type="entry name" value="Trypsin"/>
    <property type="match status" value="1"/>
</dbReference>
<feature type="domain" description="Peptidase S1" evidence="1">
    <location>
        <begin position="14"/>
        <end position="73"/>
    </location>
</feature>
<dbReference type="GO" id="GO:0004252">
    <property type="term" value="F:serine-type endopeptidase activity"/>
    <property type="evidence" value="ECO:0007669"/>
    <property type="project" value="InterPro"/>
</dbReference>
<dbReference type="Gene3D" id="2.40.10.10">
    <property type="entry name" value="Trypsin-like serine proteases"/>
    <property type="match status" value="1"/>
</dbReference>
<evidence type="ECO:0000313" key="3">
    <source>
        <dbReference type="WBParaSite" id="PDA_v2.g801.t1"/>
    </source>
</evidence>
<proteinExistence type="predicted"/>
<dbReference type="GO" id="GO:0006508">
    <property type="term" value="P:proteolysis"/>
    <property type="evidence" value="ECO:0007669"/>
    <property type="project" value="InterPro"/>
</dbReference>
<name>A0A914R0R8_9BILA</name>
<dbReference type="AlphaFoldDB" id="A0A914R0R8"/>
<reference evidence="3" key="1">
    <citation type="submission" date="2022-11" db="UniProtKB">
        <authorList>
            <consortium name="WormBaseParasite"/>
        </authorList>
    </citation>
    <scope>IDENTIFICATION</scope>
</reference>
<evidence type="ECO:0000259" key="1">
    <source>
        <dbReference type="Pfam" id="PF00089"/>
    </source>
</evidence>
<dbReference type="WBParaSite" id="PDA_v2.g801.t1">
    <property type="protein sequence ID" value="PDA_v2.g801.t1"/>
    <property type="gene ID" value="PDA_v2.g801"/>
</dbReference>
<dbReference type="SUPFAM" id="SSF50494">
    <property type="entry name" value="Trypsin-like serine proteases"/>
    <property type="match status" value="1"/>
</dbReference>
<dbReference type="InterPro" id="IPR043504">
    <property type="entry name" value="Peptidase_S1_PA_chymotrypsin"/>
</dbReference>
<protein>
    <submittedName>
        <fullName evidence="3">Peptidase S1 domain-containing protein</fullName>
    </submittedName>
</protein>
<sequence length="74" mass="8439">MFLSYRRHLVPKILLMPDLVMTADHCVSHGKAIQVIAGAHDITTEETSQQIIRVTKRRYVRLGKDDVALIKVKI</sequence>